<feature type="domain" description="F-box" evidence="1">
    <location>
        <begin position="1"/>
        <end position="48"/>
    </location>
</feature>
<protein>
    <recommendedName>
        <fullName evidence="1">F-box domain-containing protein</fullName>
    </recommendedName>
</protein>
<dbReference type="SMART" id="SM00256">
    <property type="entry name" value="FBOX"/>
    <property type="match status" value="1"/>
</dbReference>
<name>A0A8T1PXD1_CARIL</name>
<accession>A0A8T1PXD1</accession>
<dbReference type="EMBL" id="CM031815">
    <property type="protein sequence ID" value="KAG6646868.1"/>
    <property type="molecule type" value="Genomic_DNA"/>
</dbReference>
<dbReference type="InterPro" id="IPR050796">
    <property type="entry name" value="SCF_F-box_component"/>
</dbReference>
<comment type="caution">
    <text evidence="2">The sequence shown here is derived from an EMBL/GenBank/DDBJ whole genome shotgun (WGS) entry which is preliminary data.</text>
</comment>
<dbReference type="EMBL" id="CM031831">
    <property type="protein sequence ID" value="KAG6702517.1"/>
    <property type="molecule type" value="Genomic_DNA"/>
</dbReference>
<dbReference type="CDD" id="cd22157">
    <property type="entry name" value="F-box_AtFBW1-like"/>
    <property type="match status" value="1"/>
</dbReference>
<dbReference type="Proteomes" id="UP000811246">
    <property type="component" value="Chromosome 7"/>
</dbReference>
<reference evidence="3" key="2">
    <citation type="submission" date="2021-01" db="EMBL/GenBank/DDBJ databases">
        <authorList>
            <person name="Lovell J.T."/>
            <person name="Bentley N."/>
            <person name="Bhattarai G."/>
            <person name="Jenkins J.W."/>
            <person name="Sreedasyam A."/>
            <person name="Alarcon Y."/>
            <person name="Bock C."/>
            <person name="Boston L."/>
            <person name="Carlson J."/>
            <person name="Cervantes K."/>
            <person name="Clermont K."/>
            <person name="Krom N."/>
            <person name="Kubenka K."/>
            <person name="Mamidi S."/>
            <person name="Mattison C."/>
            <person name="Monteros M."/>
            <person name="Pisani C."/>
            <person name="Plott C."/>
            <person name="Rajasekar S."/>
            <person name="Rhein H.S."/>
            <person name="Rohla C."/>
            <person name="Song M."/>
            <person name="Hilaire R.S."/>
            <person name="Shu S."/>
            <person name="Wells L."/>
            <person name="Wang X."/>
            <person name="Webber J."/>
            <person name="Heerema R.J."/>
            <person name="Klein P."/>
            <person name="Conner P."/>
            <person name="Grauke L."/>
            <person name="Grimwood J."/>
            <person name="Schmutz J."/>
            <person name="Randall J.J."/>
        </authorList>
    </citation>
    <scope>NUCLEOTIDE SEQUENCE</scope>
    <source>
        <tissue evidence="3">Leaf</tissue>
    </source>
</reference>
<dbReference type="InterPro" id="IPR017451">
    <property type="entry name" value="F-box-assoc_interact_dom"/>
</dbReference>
<evidence type="ECO:0000313" key="4">
    <source>
        <dbReference type="Proteomes" id="UP000811609"/>
    </source>
</evidence>
<dbReference type="InterPro" id="IPR006527">
    <property type="entry name" value="F-box-assoc_dom_typ1"/>
</dbReference>
<dbReference type="PANTHER" id="PTHR31672">
    <property type="entry name" value="BNACNNG10540D PROTEIN"/>
    <property type="match status" value="1"/>
</dbReference>
<dbReference type="Proteomes" id="UP000811609">
    <property type="component" value="Chromosome 7"/>
</dbReference>
<evidence type="ECO:0000313" key="3">
    <source>
        <dbReference type="EMBL" id="KAG6702516.1"/>
    </source>
</evidence>
<proteinExistence type="predicted"/>
<dbReference type="PANTHER" id="PTHR31672:SF13">
    <property type="entry name" value="F-BOX PROTEIN CPR30-LIKE"/>
    <property type="match status" value="1"/>
</dbReference>
<reference evidence="2" key="1">
    <citation type="submission" date="2020-12" db="EMBL/GenBank/DDBJ databases">
        <title>WGS assembly of Carya illinoinensis cv. Pawnee.</title>
        <authorList>
            <person name="Platts A."/>
            <person name="Shu S."/>
            <person name="Wright S."/>
            <person name="Barry K."/>
            <person name="Edger P."/>
            <person name="Pires J.C."/>
            <person name="Schmutz J."/>
        </authorList>
    </citation>
    <scope>NUCLEOTIDE SEQUENCE</scope>
    <source>
        <tissue evidence="2">Leaf</tissue>
    </source>
</reference>
<sequence length="366" mass="41536">MSKNYLPEEIVEEILLRLPVKSLLRFRCVSKLWRSLISDPRFTKWQFGQASQHPQRLLISSSSEIRSLGCDVPFGDSSALRELDVPFQRNGLRVRIIGSCNGLVCVALHSHKGFYIWNPSTGDHRKLPDPGAPPGGFIHWHGFGYDSSTDDYKLIVASYRLLNGGGRSSEGEVFSLKRNSWKGILHDLDHSYGATESAGILCNGSLHWYLKVSEPASDEIHAFDLAEEKFHEIQMPIQEDGHPRQPPFRIVRNLGGFLCLVGYTHTHIDIWRMMEYGIEESWEPMLRVAYSRISRNSLPLWLSRGGQLVVIHAEKELMISEPEGELEHVVTLGDFLCEAAVFVESLLSPNHYGGDERQRLLCDEDR</sequence>
<organism evidence="2 4">
    <name type="scientific">Carya illinoinensis</name>
    <name type="common">Pecan</name>
    <dbReference type="NCBI Taxonomy" id="32201"/>
    <lineage>
        <taxon>Eukaryota</taxon>
        <taxon>Viridiplantae</taxon>
        <taxon>Streptophyta</taxon>
        <taxon>Embryophyta</taxon>
        <taxon>Tracheophyta</taxon>
        <taxon>Spermatophyta</taxon>
        <taxon>Magnoliopsida</taxon>
        <taxon>eudicotyledons</taxon>
        <taxon>Gunneridae</taxon>
        <taxon>Pentapetalae</taxon>
        <taxon>rosids</taxon>
        <taxon>fabids</taxon>
        <taxon>Fagales</taxon>
        <taxon>Juglandaceae</taxon>
        <taxon>Carya</taxon>
    </lineage>
</organism>
<gene>
    <name evidence="2" type="ORF">CIPAW_07G037800</name>
    <name evidence="3" type="ORF">I3842_07G037800</name>
</gene>
<dbReference type="EMBL" id="CM031831">
    <property type="protein sequence ID" value="KAG6702516.1"/>
    <property type="molecule type" value="Genomic_DNA"/>
</dbReference>
<dbReference type="InterPro" id="IPR001810">
    <property type="entry name" value="F-box_dom"/>
</dbReference>
<dbReference type="Pfam" id="PF00646">
    <property type="entry name" value="F-box"/>
    <property type="match status" value="1"/>
</dbReference>
<dbReference type="EMBL" id="CM031815">
    <property type="protein sequence ID" value="KAG6646867.1"/>
    <property type="molecule type" value="Genomic_DNA"/>
</dbReference>
<evidence type="ECO:0000313" key="2">
    <source>
        <dbReference type="EMBL" id="KAG6646868.1"/>
    </source>
</evidence>
<dbReference type="PROSITE" id="PS50181">
    <property type="entry name" value="FBOX"/>
    <property type="match status" value="1"/>
</dbReference>
<dbReference type="AlphaFoldDB" id="A0A8T1PXD1"/>
<dbReference type="Pfam" id="PF07734">
    <property type="entry name" value="FBA_1"/>
    <property type="match status" value="1"/>
</dbReference>
<keyword evidence="4" id="KW-1185">Reference proteome</keyword>
<evidence type="ECO:0000259" key="1">
    <source>
        <dbReference type="PROSITE" id="PS50181"/>
    </source>
</evidence>
<dbReference type="NCBIfam" id="TIGR01640">
    <property type="entry name" value="F_box_assoc_1"/>
    <property type="match status" value="1"/>
</dbReference>